<evidence type="ECO:0000313" key="3">
    <source>
        <dbReference type="Proteomes" id="UP000807306"/>
    </source>
</evidence>
<keyword evidence="1" id="KW-0812">Transmembrane</keyword>
<dbReference type="Proteomes" id="UP000807306">
    <property type="component" value="Unassembled WGS sequence"/>
</dbReference>
<keyword evidence="3" id="KW-1185">Reference proteome</keyword>
<keyword evidence="1" id="KW-1133">Transmembrane helix</keyword>
<feature type="transmembrane region" description="Helical" evidence="1">
    <location>
        <begin position="6"/>
        <end position="23"/>
    </location>
</feature>
<feature type="non-terminal residue" evidence="2">
    <location>
        <position position="124"/>
    </location>
</feature>
<name>A0A9P6JSP8_9AGAR</name>
<keyword evidence="1" id="KW-0472">Membrane</keyword>
<organism evidence="2 3">
    <name type="scientific">Crepidotus variabilis</name>
    <dbReference type="NCBI Taxonomy" id="179855"/>
    <lineage>
        <taxon>Eukaryota</taxon>
        <taxon>Fungi</taxon>
        <taxon>Dikarya</taxon>
        <taxon>Basidiomycota</taxon>
        <taxon>Agaricomycotina</taxon>
        <taxon>Agaricomycetes</taxon>
        <taxon>Agaricomycetidae</taxon>
        <taxon>Agaricales</taxon>
        <taxon>Agaricineae</taxon>
        <taxon>Crepidotaceae</taxon>
        <taxon>Crepidotus</taxon>
    </lineage>
</organism>
<comment type="caution">
    <text evidence="2">The sequence shown here is derived from an EMBL/GenBank/DDBJ whole genome shotgun (WGS) entry which is preliminary data.</text>
</comment>
<sequence length="124" mass="14633">MLDGEWWIFDHLIIFLSLFFLSFSISHYNLDDGCAYLPHYDIDFTFTTLRFSYLNGITCSRYFLDACMDFFILFSLFDKFHSVRATSPPPPSPLSYTEFHGISIRVFSFLLDFLEFAILPFSDR</sequence>
<protein>
    <submittedName>
        <fullName evidence="2">Uncharacterized protein</fullName>
    </submittedName>
</protein>
<reference evidence="2" key="1">
    <citation type="submission" date="2020-11" db="EMBL/GenBank/DDBJ databases">
        <authorList>
            <consortium name="DOE Joint Genome Institute"/>
            <person name="Ahrendt S."/>
            <person name="Riley R."/>
            <person name="Andreopoulos W."/>
            <person name="Labutti K."/>
            <person name="Pangilinan J."/>
            <person name="Ruiz-Duenas F.J."/>
            <person name="Barrasa J.M."/>
            <person name="Sanchez-Garcia M."/>
            <person name="Camarero S."/>
            <person name="Miyauchi S."/>
            <person name="Serrano A."/>
            <person name="Linde D."/>
            <person name="Babiker R."/>
            <person name="Drula E."/>
            <person name="Ayuso-Fernandez I."/>
            <person name="Pacheco R."/>
            <person name="Padilla G."/>
            <person name="Ferreira P."/>
            <person name="Barriuso J."/>
            <person name="Kellner H."/>
            <person name="Castanera R."/>
            <person name="Alfaro M."/>
            <person name="Ramirez L."/>
            <person name="Pisabarro A.G."/>
            <person name="Kuo A."/>
            <person name="Tritt A."/>
            <person name="Lipzen A."/>
            <person name="He G."/>
            <person name="Yan M."/>
            <person name="Ng V."/>
            <person name="Cullen D."/>
            <person name="Martin F."/>
            <person name="Rosso M.-N."/>
            <person name="Henrissat B."/>
            <person name="Hibbett D."/>
            <person name="Martinez A.T."/>
            <person name="Grigoriev I.V."/>
        </authorList>
    </citation>
    <scope>NUCLEOTIDE SEQUENCE</scope>
    <source>
        <strain evidence="2">CBS 506.95</strain>
    </source>
</reference>
<dbReference type="AlphaFoldDB" id="A0A9P6JSP8"/>
<evidence type="ECO:0000313" key="2">
    <source>
        <dbReference type="EMBL" id="KAF9531153.1"/>
    </source>
</evidence>
<gene>
    <name evidence="2" type="ORF">CPB83DRAFT_849420</name>
</gene>
<evidence type="ECO:0000256" key="1">
    <source>
        <dbReference type="SAM" id="Phobius"/>
    </source>
</evidence>
<dbReference type="EMBL" id="MU157836">
    <property type="protein sequence ID" value="KAF9531153.1"/>
    <property type="molecule type" value="Genomic_DNA"/>
</dbReference>
<accession>A0A9P6JSP8</accession>
<proteinExistence type="predicted"/>